<evidence type="ECO:0000313" key="11">
    <source>
        <dbReference type="Proteomes" id="UP001595904"/>
    </source>
</evidence>
<comment type="subcellular location">
    <subcellularLocation>
        <location evidence="1">Cell membrane</location>
        <topology evidence="1">Multi-pass membrane protein</topology>
    </subcellularLocation>
</comment>
<dbReference type="EMBL" id="JBHSDU010000002">
    <property type="protein sequence ID" value="MFC4308476.1"/>
    <property type="molecule type" value="Genomic_DNA"/>
</dbReference>
<evidence type="ECO:0000256" key="2">
    <source>
        <dbReference type="ARBA" id="ARBA00007783"/>
    </source>
</evidence>
<evidence type="ECO:0000256" key="4">
    <source>
        <dbReference type="ARBA" id="ARBA00022475"/>
    </source>
</evidence>
<dbReference type="PANTHER" id="PTHR30294">
    <property type="entry name" value="MEMBRANE COMPONENT OF ABC TRANSPORTER YHHJ-RELATED"/>
    <property type="match status" value="1"/>
</dbReference>
<dbReference type="Pfam" id="PF12698">
    <property type="entry name" value="ABC2_membrane_3"/>
    <property type="match status" value="1"/>
</dbReference>
<keyword evidence="11" id="KW-1185">Reference proteome</keyword>
<feature type="transmembrane region" description="Helical" evidence="8">
    <location>
        <begin position="236"/>
        <end position="260"/>
    </location>
</feature>
<evidence type="ECO:0000256" key="3">
    <source>
        <dbReference type="ARBA" id="ARBA00022448"/>
    </source>
</evidence>
<keyword evidence="3" id="KW-0813">Transport</keyword>
<comment type="similarity">
    <text evidence="2">Belongs to the ABC-2 integral membrane protein family.</text>
</comment>
<proteinExistence type="inferred from homology"/>
<protein>
    <submittedName>
        <fullName evidence="10">ABC transporter permease</fullName>
    </submittedName>
</protein>
<gene>
    <name evidence="10" type="ORF">ACFPN2_05220</name>
</gene>
<keyword evidence="5 8" id="KW-0812">Transmembrane</keyword>
<feature type="transmembrane region" description="Helical" evidence="8">
    <location>
        <begin position="187"/>
        <end position="210"/>
    </location>
</feature>
<name>A0ABV8SLJ3_9GAMM</name>
<dbReference type="RefSeq" id="WP_380595567.1">
    <property type="nucleotide sequence ID" value="NZ_JBHSDU010000002.1"/>
</dbReference>
<evidence type="ECO:0000259" key="9">
    <source>
        <dbReference type="PROSITE" id="PS51012"/>
    </source>
</evidence>
<dbReference type="Gene3D" id="3.40.1710.10">
    <property type="entry name" value="abc type-2 transporter like domain"/>
    <property type="match status" value="1"/>
</dbReference>
<keyword evidence="7 8" id="KW-0472">Membrane</keyword>
<feature type="domain" description="ABC transmembrane type-2" evidence="9">
    <location>
        <begin position="138"/>
        <end position="380"/>
    </location>
</feature>
<evidence type="ECO:0000256" key="5">
    <source>
        <dbReference type="ARBA" id="ARBA00022692"/>
    </source>
</evidence>
<organism evidence="10 11">
    <name type="scientific">Steroidobacter flavus</name>
    <dbReference type="NCBI Taxonomy" id="1842136"/>
    <lineage>
        <taxon>Bacteria</taxon>
        <taxon>Pseudomonadati</taxon>
        <taxon>Pseudomonadota</taxon>
        <taxon>Gammaproteobacteria</taxon>
        <taxon>Steroidobacterales</taxon>
        <taxon>Steroidobacteraceae</taxon>
        <taxon>Steroidobacter</taxon>
    </lineage>
</organism>
<keyword evidence="6 8" id="KW-1133">Transmembrane helix</keyword>
<feature type="transmembrane region" description="Helical" evidence="8">
    <location>
        <begin position="295"/>
        <end position="317"/>
    </location>
</feature>
<accession>A0ABV8SLJ3</accession>
<dbReference type="InterPro" id="IPR047817">
    <property type="entry name" value="ABC2_TM_bact-type"/>
</dbReference>
<reference evidence="11" key="1">
    <citation type="journal article" date="2019" name="Int. J. Syst. Evol. Microbiol.">
        <title>The Global Catalogue of Microorganisms (GCM) 10K type strain sequencing project: providing services to taxonomists for standard genome sequencing and annotation.</title>
        <authorList>
            <consortium name="The Broad Institute Genomics Platform"/>
            <consortium name="The Broad Institute Genome Sequencing Center for Infectious Disease"/>
            <person name="Wu L."/>
            <person name="Ma J."/>
        </authorList>
    </citation>
    <scope>NUCLEOTIDE SEQUENCE [LARGE SCALE GENOMIC DNA]</scope>
    <source>
        <strain evidence="11">CGMCC 1.10759</strain>
    </source>
</reference>
<dbReference type="InterPro" id="IPR013525">
    <property type="entry name" value="ABC2_TM"/>
</dbReference>
<dbReference type="PROSITE" id="PS51012">
    <property type="entry name" value="ABC_TM2"/>
    <property type="match status" value="1"/>
</dbReference>
<evidence type="ECO:0000256" key="8">
    <source>
        <dbReference type="SAM" id="Phobius"/>
    </source>
</evidence>
<sequence length="382" mass="41661">MSDRPAHTQRLSWRRLRALTAKETRQLLRDKSNLMVGLFLPVVLILIFGYGLSFDVRNAPVGIVSQDTSPTARDVVAGFYLSPYFTVTELHSMSEAQRLMRAGKIEAIVYLQTDFSRRLAAGNATIQVLVNGVDANRARVLEGFAQGAIGQWSIKRATAGEGGAMPAPAVRLETRLWFNEANTSTHFLVPGLIVLIMTLNGALLTSLVMAREWERGTLESLFVTPINTGELIASKLIPYFGVGLCGLTMCLLAGKFLFFVPIRGSLLLIVLISMLYLLVSLSLGLLISAATKNQFLASQIALITSFLPALMLSGFIFDLRSVPAIVRAISTVLPPTYYVEALQTLFLAGNVPGLLIKDVAVLLVAAVVLFVLIRINTRKQLV</sequence>
<evidence type="ECO:0000256" key="7">
    <source>
        <dbReference type="ARBA" id="ARBA00023136"/>
    </source>
</evidence>
<evidence type="ECO:0000256" key="1">
    <source>
        <dbReference type="ARBA" id="ARBA00004651"/>
    </source>
</evidence>
<comment type="caution">
    <text evidence="10">The sequence shown here is derived from an EMBL/GenBank/DDBJ whole genome shotgun (WGS) entry which is preliminary data.</text>
</comment>
<dbReference type="InterPro" id="IPR051449">
    <property type="entry name" value="ABC-2_transporter_component"/>
</dbReference>
<keyword evidence="4" id="KW-1003">Cell membrane</keyword>
<feature type="transmembrane region" description="Helical" evidence="8">
    <location>
        <begin position="354"/>
        <end position="373"/>
    </location>
</feature>
<dbReference type="Proteomes" id="UP001595904">
    <property type="component" value="Unassembled WGS sequence"/>
</dbReference>
<evidence type="ECO:0000256" key="6">
    <source>
        <dbReference type="ARBA" id="ARBA00022989"/>
    </source>
</evidence>
<evidence type="ECO:0000313" key="10">
    <source>
        <dbReference type="EMBL" id="MFC4308476.1"/>
    </source>
</evidence>
<feature type="transmembrane region" description="Helical" evidence="8">
    <location>
        <begin position="34"/>
        <end position="52"/>
    </location>
</feature>
<feature type="transmembrane region" description="Helical" evidence="8">
    <location>
        <begin position="266"/>
        <end position="288"/>
    </location>
</feature>
<dbReference type="PANTHER" id="PTHR30294:SF29">
    <property type="entry name" value="MULTIDRUG ABC TRANSPORTER PERMEASE YBHS-RELATED"/>
    <property type="match status" value="1"/>
</dbReference>